<evidence type="ECO:0000313" key="4">
    <source>
        <dbReference type="Proteomes" id="UP001059596"/>
    </source>
</evidence>
<dbReference type="InterPro" id="IPR036880">
    <property type="entry name" value="Kunitz_BPTI_sf"/>
</dbReference>
<dbReference type="PRINTS" id="PR00759">
    <property type="entry name" value="BASICPTASE"/>
</dbReference>
<dbReference type="AlphaFoldDB" id="A0A9Q0BSR6"/>
<accession>A0A9Q0BSR6</accession>
<keyword evidence="1" id="KW-0732">Signal</keyword>
<dbReference type="PROSITE" id="PS00280">
    <property type="entry name" value="BPTI_KUNITZ_1"/>
    <property type="match status" value="1"/>
</dbReference>
<dbReference type="GO" id="GO:0004867">
    <property type="term" value="F:serine-type endopeptidase inhibitor activity"/>
    <property type="evidence" value="ECO:0007669"/>
    <property type="project" value="InterPro"/>
</dbReference>
<evidence type="ECO:0000256" key="1">
    <source>
        <dbReference type="SAM" id="SignalP"/>
    </source>
</evidence>
<feature type="domain" description="BPTI/Kunitz inhibitor" evidence="2">
    <location>
        <begin position="30"/>
        <end position="85"/>
    </location>
</feature>
<dbReference type="PROSITE" id="PS50279">
    <property type="entry name" value="BPTI_KUNITZ_2"/>
    <property type="match status" value="1"/>
</dbReference>
<name>A0A9Q0BSR6_9MUSC</name>
<dbReference type="EMBL" id="JAMKOV010000002">
    <property type="protein sequence ID" value="KAI8042454.1"/>
    <property type="molecule type" value="Genomic_DNA"/>
</dbReference>
<evidence type="ECO:0000259" key="2">
    <source>
        <dbReference type="PROSITE" id="PS50279"/>
    </source>
</evidence>
<keyword evidence="4" id="KW-1185">Reference proteome</keyword>
<comment type="caution">
    <text evidence="3">The sequence shown here is derived from an EMBL/GenBank/DDBJ whole genome shotgun (WGS) entry which is preliminary data.</text>
</comment>
<organism evidence="3 4">
    <name type="scientific">Drosophila gunungcola</name>
    <name type="common">fruit fly</name>
    <dbReference type="NCBI Taxonomy" id="103775"/>
    <lineage>
        <taxon>Eukaryota</taxon>
        <taxon>Metazoa</taxon>
        <taxon>Ecdysozoa</taxon>
        <taxon>Arthropoda</taxon>
        <taxon>Hexapoda</taxon>
        <taxon>Insecta</taxon>
        <taxon>Pterygota</taxon>
        <taxon>Neoptera</taxon>
        <taxon>Endopterygota</taxon>
        <taxon>Diptera</taxon>
        <taxon>Brachycera</taxon>
        <taxon>Muscomorpha</taxon>
        <taxon>Ephydroidea</taxon>
        <taxon>Drosophilidae</taxon>
        <taxon>Drosophila</taxon>
        <taxon>Sophophora</taxon>
    </lineage>
</organism>
<dbReference type="Proteomes" id="UP001059596">
    <property type="component" value="Unassembled WGS sequence"/>
</dbReference>
<dbReference type="Pfam" id="PF00014">
    <property type="entry name" value="Kunitz_BPTI"/>
    <property type="match status" value="1"/>
</dbReference>
<dbReference type="Gene3D" id="4.10.410.10">
    <property type="entry name" value="Pancreatic trypsin inhibitor Kunitz domain"/>
    <property type="match status" value="1"/>
</dbReference>
<protein>
    <recommendedName>
        <fullName evidence="2">BPTI/Kunitz inhibitor domain-containing protein</fullName>
    </recommendedName>
</protein>
<dbReference type="InterPro" id="IPR020901">
    <property type="entry name" value="Prtase_inh_Kunz-CS"/>
</dbReference>
<proteinExistence type="predicted"/>
<dbReference type="SMART" id="SM00131">
    <property type="entry name" value="KU"/>
    <property type="match status" value="1"/>
</dbReference>
<gene>
    <name evidence="3" type="ORF">M5D96_003767</name>
</gene>
<feature type="signal peptide" evidence="1">
    <location>
        <begin position="1"/>
        <end position="24"/>
    </location>
</feature>
<evidence type="ECO:0000313" key="3">
    <source>
        <dbReference type="EMBL" id="KAI8042454.1"/>
    </source>
</evidence>
<dbReference type="SUPFAM" id="SSF57362">
    <property type="entry name" value="BPTI-like"/>
    <property type="match status" value="1"/>
</dbReference>
<sequence length="87" mass="10030">MNFIIVMTVVPFYLLLVLFDLVAGLKDPICGLRPADDIFYVKECYNSSKQFSYYVDKKECLDFIYSGCGGNKNRFDSKEKCEAKCKE</sequence>
<dbReference type="InterPro" id="IPR002223">
    <property type="entry name" value="Kunitz_BPTI"/>
</dbReference>
<feature type="chain" id="PRO_5040226242" description="BPTI/Kunitz inhibitor domain-containing protein" evidence="1">
    <location>
        <begin position="25"/>
        <end position="87"/>
    </location>
</feature>
<reference evidence="3" key="1">
    <citation type="journal article" date="2023" name="Genome Biol. Evol.">
        <title>Long-read-based Genome Assembly of Drosophila gunungcola Reveals Fewer Chemosensory Genes in Flower-breeding Species.</title>
        <authorList>
            <person name="Negi A."/>
            <person name="Liao B.Y."/>
            <person name="Yeh S.D."/>
        </authorList>
    </citation>
    <scope>NUCLEOTIDE SEQUENCE</scope>
    <source>
        <strain evidence="3">Sukarami</strain>
    </source>
</reference>